<feature type="domain" description="Response regulatory" evidence="2">
    <location>
        <begin position="15"/>
        <end position="140"/>
    </location>
</feature>
<keyword evidence="1" id="KW-0597">Phosphoprotein</keyword>
<dbReference type="InterPro" id="IPR052893">
    <property type="entry name" value="TCS_response_regulator"/>
</dbReference>
<dbReference type="AlphaFoldDB" id="A0A7D6GM12"/>
<dbReference type="OrthoDB" id="9652at2157"/>
<dbReference type="PANTHER" id="PTHR44520">
    <property type="entry name" value="RESPONSE REGULATOR RCP1-RELATED"/>
    <property type="match status" value="1"/>
</dbReference>
<gene>
    <name evidence="3" type="ORF">HYG81_08550</name>
</gene>
<feature type="modified residue" description="4-aspartylphosphate" evidence="1">
    <location>
        <position position="73"/>
    </location>
</feature>
<dbReference type="EMBL" id="CP059154">
    <property type="protein sequence ID" value="QLK27640.1"/>
    <property type="molecule type" value="Genomic_DNA"/>
</dbReference>
<dbReference type="InterPro" id="IPR011006">
    <property type="entry name" value="CheY-like_superfamily"/>
</dbReference>
<proteinExistence type="predicted"/>
<reference evidence="3 4" key="1">
    <citation type="submission" date="2020-07" db="EMBL/GenBank/DDBJ databases">
        <title>Natrinema (YPL30) sp. nov. and Haloterrigena xxxxxx (YPL8) sp. nov., isolated from a salt mine.</title>
        <authorList>
            <person name="Cui H."/>
        </authorList>
    </citation>
    <scope>NUCLEOTIDE SEQUENCE [LARGE SCALE GENOMIC DNA]</scope>
    <source>
        <strain evidence="3 4">YPL13</strain>
    </source>
</reference>
<dbReference type="GO" id="GO:0000160">
    <property type="term" value="P:phosphorelay signal transduction system"/>
    <property type="evidence" value="ECO:0007669"/>
    <property type="project" value="InterPro"/>
</dbReference>
<dbReference type="RefSeq" id="WP_180842801.1">
    <property type="nucleotide sequence ID" value="NZ_CP059154.1"/>
</dbReference>
<evidence type="ECO:0000313" key="3">
    <source>
        <dbReference type="EMBL" id="QLK27640.1"/>
    </source>
</evidence>
<evidence type="ECO:0000259" key="2">
    <source>
        <dbReference type="PROSITE" id="PS50110"/>
    </source>
</evidence>
<dbReference type="CDD" id="cd17557">
    <property type="entry name" value="REC_Rcp-like"/>
    <property type="match status" value="1"/>
</dbReference>
<evidence type="ECO:0000256" key="1">
    <source>
        <dbReference type="PROSITE-ProRule" id="PRU00169"/>
    </source>
</evidence>
<name>A0A7D6GM12_9EURY</name>
<accession>A0A7D6GM12</accession>
<sequence>MPNFTHQRYPDEPIDVLHVEDNERDIRLTREAFTATDRETTLHVVNDGDDTVDFLRRQGQYDSAPRPDLVLLDLNLPGRDGHDVLETIEDTPQLRRLPVIVLTGSNRSENIVTCYRTHANAYVSKPPTLEEFVSLVTALEAFWLEHAQLPPNSA</sequence>
<dbReference type="InterPro" id="IPR001789">
    <property type="entry name" value="Sig_transdc_resp-reg_receiver"/>
</dbReference>
<dbReference type="PANTHER" id="PTHR44520:SF2">
    <property type="entry name" value="RESPONSE REGULATOR RCP1"/>
    <property type="match status" value="1"/>
</dbReference>
<organism evidence="3 4">
    <name type="scientific">Natrinema zhouii</name>
    <dbReference type="NCBI Taxonomy" id="1710539"/>
    <lineage>
        <taxon>Archaea</taxon>
        <taxon>Methanobacteriati</taxon>
        <taxon>Methanobacteriota</taxon>
        <taxon>Stenosarchaea group</taxon>
        <taxon>Halobacteria</taxon>
        <taxon>Halobacteriales</taxon>
        <taxon>Natrialbaceae</taxon>
        <taxon>Natrinema</taxon>
    </lineage>
</organism>
<dbReference type="PROSITE" id="PS50110">
    <property type="entry name" value="RESPONSE_REGULATORY"/>
    <property type="match status" value="1"/>
</dbReference>
<dbReference type="KEGG" id="nay:HYG81_08550"/>
<dbReference type="Pfam" id="PF00072">
    <property type="entry name" value="Response_reg"/>
    <property type="match status" value="1"/>
</dbReference>
<dbReference type="GeneID" id="56143249"/>
<dbReference type="Gene3D" id="3.40.50.2300">
    <property type="match status" value="1"/>
</dbReference>
<keyword evidence="4" id="KW-1185">Reference proteome</keyword>
<dbReference type="SMART" id="SM00448">
    <property type="entry name" value="REC"/>
    <property type="match status" value="1"/>
</dbReference>
<dbReference type="Proteomes" id="UP000510869">
    <property type="component" value="Chromosome"/>
</dbReference>
<protein>
    <submittedName>
        <fullName evidence="3">Response regulator</fullName>
    </submittedName>
</protein>
<dbReference type="SUPFAM" id="SSF52172">
    <property type="entry name" value="CheY-like"/>
    <property type="match status" value="1"/>
</dbReference>
<evidence type="ECO:0000313" key="4">
    <source>
        <dbReference type="Proteomes" id="UP000510869"/>
    </source>
</evidence>